<dbReference type="EnsemblPlants" id="MELO3C032999.2.1">
    <property type="protein sequence ID" value="MELO3C032999.2.1"/>
    <property type="gene ID" value="MELO3C032999.2"/>
</dbReference>
<protein>
    <submittedName>
        <fullName evidence="1">Uncharacterized protein</fullName>
    </submittedName>
</protein>
<accession>A0A9I9EG42</accession>
<evidence type="ECO:0000313" key="1">
    <source>
        <dbReference type="EnsemblPlants" id="MELO3C032999.2.1"/>
    </source>
</evidence>
<dbReference type="Gramene" id="MELO3C032999.2.1">
    <property type="protein sequence ID" value="MELO3C032999.2.1"/>
    <property type="gene ID" value="MELO3C032999.2"/>
</dbReference>
<sequence>MSMQEMYELKLKLIRGCGTKSTYYWNIPLLHRMSVMRVN</sequence>
<name>A0A9I9EG42_CUCME</name>
<reference evidence="1" key="1">
    <citation type="submission" date="2023-03" db="UniProtKB">
        <authorList>
            <consortium name="EnsemblPlants"/>
        </authorList>
    </citation>
    <scope>IDENTIFICATION</scope>
</reference>
<proteinExistence type="predicted"/>
<organism evidence="1">
    <name type="scientific">Cucumis melo</name>
    <name type="common">Muskmelon</name>
    <dbReference type="NCBI Taxonomy" id="3656"/>
    <lineage>
        <taxon>Eukaryota</taxon>
        <taxon>Viridiplantae</taxon>
        <taxon>Streptophyta</taxon>
        <taxon>Embryophyta</taxon>
        <taxon>Tracheophyta</taxon>
        <taxon>Spermatophyta</taxon>
        <taxon>Magnoliopsida</taxon>
        <taxon>eudicotyledons</taxon>
        <taxon>Gunneridae</taxon>
        <taxon>Pentapetalae</taxon>
        <taxon>rosids</taxon>
        <taxon>fabids</taxon>
        <taxon>Cucurbitales</taxon>
        <taxon>Cucurbitaceae</taxon>
        <taxon>Benincaseae</taxon>
        <taxon>Cucumis</taxon>
    </lineage>
</organism>
<dbReference type="AlphaFoldDB" id="A0A9I9EG42"/>